<dbReference type="InterPro" id="IPR012337">
    <property type="entry name" value="RNaseH-like_sf"/>
</dbReference>
<proteinExistence type="predicted"/>
<evidence type="ECO:0000313" key="2">
    <source>
        <dbReference type="Proteomes" id="UP000294933"/>
    </source>
</evidence>
<accession>A0A4R5XD78</accession>
<dbReference type="SUPFAM" id="SSF53098">
    <property type="entry name" value="Ribonuclease H-like"/>
    <property type="match status" value="1"/>
</dbReference>
<dbReference type="Proteomes" id="UP000294933">
    <property type="component" value="Unassembled WGS sequence"/>
</dbReference>
<evidence type="ECO:0008006" key="3">
    <source>
        <dbReference type="Google" id="ProtNLM"/>
    </source>
</evidence>
<dbReference type="AlphaFoldDB" id="A0A4R5XD78"/>
<evidence type="ECO:0000313" key="1">
    <source>
        <dbReference type="EMBL" id="TDL28999.1"/>
    </source>
</evidence>
<organism evidence="1 2">
    <name type="scientific">Rickenella mellea</name>
    <dbReference type="NCBI Taxonomy" id="50990"/>
    <lineage>
        <taxon>Eukaryota</taxon>
        <taxon>Fungi</taxon>
        <taxon>Dikarya</taxon>
        <taxon>Basidiomycota</taxon>
        <taxon>Agaricomycotina</taxon>
        <taxon>Agaricomycetes</taxon>
        <taxon>Hymenochaetales</taxon>
        <taxon>Rickenellaceae</taxon>
        <taxon>Rickenella</taxon>
    </lineage>
</organism>
<gene>
    <name evidence="1" type="ORF">BD410DRAFT_710112</name>
</gene>
<name>A0A4R5XD78_9AGAM</name>
<reference evidence="1 2" key="1">
    <citation type="submission" date="2018-06" db="EMBL/GenBank/DDBJ databases">
        <title>A transcriptomic atlas of mushroom development highlights an independent origin of complex multicellularity.</title>
        <authorList>
            <consortium name="DOE Joint Genome Institute"/>
            <person name="Krizsan K."/>
            <person name="Almasi E."/>
            <person name="Merenyi Z."/>
            <person name="Sahu N."/>
            <person name="Viragh M."/>
            <person name="Koszo T."/>
            <person name="Mondo S."/>
            <person name="Kiss B."/>
            <person name="Balint B."/>
            <person name="Kues U."/>
            <person name="Barry K."/>
            <person name="Hegedus J.C."/>
            <person name="Henrissat B."/>
            <person name="Johnson J."/>
            <person name="Lipzen A."/>
            <person name="Ohm R."/>
            <person name="Nagy I."/>
            <person name="Pangilinan J."/>
            <person name="Yan J."/>
            <person name="Xiong Y."/>
            <person name="Grigoriev I.V."/>
            <person name="Hibbett D.S."/>
            <person name="Nagy L.G."/>
        </authorList>
    </citation>
    <scope>NUCLEOTIDE SEQUENCE [LARGE SCALE GENOMIC DNA]</scope>
    <source>
        <strain evidence="1 2">SZMC22713</strain>
    </source>
</reference>
<sequence>MLVFAIEYRKAIDEISGDRTLKLRKFELSGEEWVIVKELCDVLKDATLFFSRATPNLVTVIPAMDHIDETLATNALNPRFQRLIQASLTIGKKTLNRYYNLTDDSEVYRIAMVLHPRHKLGYFKKAGWEDSWITAAKEIVADKFERAYVVKDDVSESFPDGKEMVCAIAIISCITDYSY</sequence>
<dbReference type="OrthoDB" id="3359487at2759"/>
<protein>
    <recommendedName>
        <fullName evidence="3">hAT-like transposase RNase-H fold domain-containing protein</fullName>
    </recommendedName>
</protein>
<keyword evidence="2" id="KW-1185">Reference proteome</keyword>
<dbReference type="VEuPathDB" id="FungiDB:BD410DRAFT_710112"/>
<dbReference type="EMBL" id="ML170156">
    <property type="protein sequence ID" value="TDL28999.1"/>
    <property type="molecule type" value="Genomic_DNA"/>
</dbReference>
<dbReference type="STRING" id="50990.A0A4R5XD78"/>